<evidence type="ECO:0000313" key="3">
    <source>
        <dbReference type="Proteomes" id="UP000316639"/>
    </source>
</evidence>
<dbReference type="AlphaFoldDB" id="A0A563EF32"/>
<dbReference type="Pfam" id="PF13560">
    <property type="entry name" value="HTH_31"/>
    <property type="match status" value="1"/>
</dbReference>
<dbReference type="InterPro" id="IPR001387">
    <property type="entry name" value="Cro/C1-type_HTH"/>
</dbReference>
<dbReference type="InterPro" id="IPR010982">
    <property type="entry name" value="Lambda_DNA-bd_dom_sf"/>
</dbReference>
<gene>
    <name evidence="2" type="ORF">FKR81_42070</name>
</gene>
<feature type="domain" description="HTH cro/C1-type" evidence="1">
    <location>
        <begin position="32"/>
        <end position="72"/>
    </location>
</feature>
<dbReference type="GO" id="GO:0003677">
    <property type="term" value="F:DNA binding"/>
    <property type="evidence" value="ECO:0007669"/>
    <property type="project" value="InterPro"/>
</dbReference>
<proteinExistence type="predicted"/>
<sequence>MTCIPSTPYSRDLGDELRQIRDKLTPHNGTWMAELLGWDQSKVSNVENGKVRASEIDLVQYLTTCGKDREYVEDFLDRYRNAFDAYFVQVPENLRTMALAESTADTITSYDMSVIPGLLQTEDYARELCIGLGVLTEEEIAAAVRFRMDRQAILRRQDRPKCIFFVHENALRLQVGGEKIMREQIKRLLFRTHTLRIVPDSSGPSAAFSNLVLWRYERAAPVVFTSSDVAKVFVQDAAAVGRCQSIFERLDAIAMDAGQSRKVLMDLVSQPREDLNGQGIRLAQEQL</sequence>
<dbReference type="PROSITE" id="PS50943">
    <property type="entry name" value="HTH_CROC1"/>
    <property type="match status" value="1"/>
</dbReference>
<dbReference type="SUPFAM" id="SSF47413">
    <property type="entry name" value="lambda repressor-like DNA-binding domains"/>
    <property type="match status" value="1"/>
</dbReference>
<dbReference type="EMBL" id="VOBR01000059">
    <property type="protein sequence ID" value="TWP43774.1"/>
    <property type="molecule type" value="Genomic_DNA"/>
</dbReference>
<accession>A0A563EF32</accession>
<dbReference type="RefSeq" id="WP_146361059.1">
    <property type="nucleotide sequence ID" value="NZ_VOBR01000059.1"/>
</dbReference>
<dbReference type="Proteomes" id="UP000316639">
    <property type="component" value="Unassembled WGS sequence"/>
</dbReference>
<dbReference type="Pfam" id="PF19054">
    <property type="entry name" value="DUF5753"/>
    <property type="match status" value="1"/>
</dbReference>
<comment type="caution">
    <text evidence="2">The sequence shown here is derived from an EMBL/GenBank/DDBJ whole genome shotgun (WGS) entry which is preliminary data.</text>
</comment>
<keyword evidence="3" id="KW-1185">Reference proteome</keyword>
<name>A0A563EF32_9PSEU</name>
<organism evidence="2 3">
    <name type="scientific">Lentzea tibetensis</name>
    <dbReference type="NCBI Taxonomy" id="2591470"/>
    <lineage>
        <taxon>Bacteria</taxon>
        <taxon>Bacillati</taxon>
        <taxon>Actinomycetota</taxon>
        <taxon>Actinomycetes</taxon>
        <taxon>Pseudonocardiales</taxon>
        <taxon>Pseudonocardiaceae</taxon>
        <taxon>Lentzea</taxon>
    </lineage>
</organism>
<reference evidence="2 3" key="1">
    <citation type="submission" date="2019-07" db="EMBL/GenBank/DDBJ databases">
        <title>Lentzea xizangensis sp. nov., isolated from Qinghai-Tibetan Plateau Soils.</title>
        <authorList>
            <person name="Huang J."/>
        </authorList>
    </citation>
    <scope>NUCLEOTIDE SEQUENCE [LARGE SCALE GENOMIC DNA]</scope>
    <source>
        <strain evidence="2 3">FXJ1.1311</strain>
    </source>
</reference>
<dbReference type="InterPro" id="IPR043917">
    <property type="entry name" value="DUF5753"/>
</dbReference>
<protein>
    <submittedName>
        <fullName evidence="2">Helix-turn-helix domain-containing protein</fullName>
    </submittedName>
</protein>
<evidence type="ECO:0000313" key="2">
    <source>
        <dbReference type="EMBL" id="TWP43774.1"/>
    </source>
</evidence>
<dbReference type="OrthoDB" id="3672921at2"/>
<evidence type="ECO:0000259" key="1">
    <source>
        <dbReference type="PROSITE" id="PS50943"/>
    </source>
</evidence>
<dbReference type="CDD" id="cd00093">
    <property type="entry name" value="HTH_XRE"/>
    <property type="match status" value="1"/>
</dbReference>